<sequence>MMILIAPAKRIRPTIDYMDHRRMPCFLQESKRLVTYLKTRKQEELKAMLNCSDAIAEWTYNSYQHMDVSTSCVPALLSFDGIQYSYMAPDLFSDEYFAYAEQHLRILSGLYGILEPFDGVVPYRLELDSPFHTPFCTSLYDFWGSKPYQRLIEEDKHILDLSSKQYGKLIKRHLDHRVHCVSVFFLEEEDGQRREKGVYVKMARGEMVRWLAEQNIQQFEDVKRFCRLGYRFDAAASDEHHYRFVRKAGWKHRKFTTDGD</sequence>
<evidence type="ECO:0000313" key="3">
    <source>
        <dbReference type="Proteomes" id="UP000260025"/>
    </source>
</evidence>
<name>A0A3E2VFQ3_CLOIN</name>
<organism evidence="2 3">
    <name type="scientific">Clostridium innocuum</name>
    <dbReference type="NCBI Taxonomy" id="1522"/>
    <lineage>
        <taxon>Bacteria</taxon>
        <taxon>Bacillati</taxon>
        <taxon>Bacillota</taxon>
        <taxon>Clostridia</taxon>
        <taxon>Eubacteriales</taxon>
        <taxon>Clostridiaceae</taxon>
        <taxon>Clostridium</taxon>
    </lineage>
</organism>
<evidence type="ECO:0000256" key="1">
    <source>
        <dbReference type="HAMAP-Rule" id="MF_00652"/>
    </source>
</evidence>
<proteinExistence type="inferred from homology"/>
<protein>
    <recommendedName>
        <fullName evidence="1">UPF0246 protein DXA38_21415</fullName>
    </recommendedName>
</protein>
<dbReference type="NCBIfam" id="NF002543">
    <property type="entry name" value="PRK02101.1-4"/>
    <property type="match status" value="1"/>
</dbReference>
<accession>A0A3E2VFQ3</accession>
<reference evidence="2 3" key="1">
    <citation type="submission" date="2018-08" db="EMBL/GenBank/DDBJ databases">
        <title>A genome reference for cultivated species of the human gut microbiota.</title>
        <authorList>
            <person name="Zou Y."/>
            <person name="Xue W."/>
            <person name="Luo G."/>
        </authorList>
    </citation>
    <scope>NUCLEOTIDE SEQUENCE [LARGE SCALE GENOMIC DNA]</scope>
    <source>
        <strain evidence="2 3">OF01-2LB</strain>
    </source>
</reference>
<dbReference type="PANTHER" id="PTHR30283:SF4">
    <property type="entry name" value="PEROXIDE STRESS RESISTANCE PROTEIN YAAA"/>
    <property type="match status" value="1"/>
</dbReference>
<comment type="caution">
    <text evidence="2">The sequence shown here is derived from an EMBL/GenBank/DDBJ whole genome shotgun (WGS) entry which is preliminary data.</text>
</comment>
<dbReference type="GO" id="GO:0033194">
    <property type="term" value="P:response to hydroperoxide"/>
    <property type="evidence" value="ECO:0007669"/>
    <property type="project" value="TreeGrafter"/>
</dbReference>
<gene>
    <name evidence="2" type="primary">yaaA</name>
    <name evidence="2" type="ORF">DXA38_21415</name>
</gene>
<dbReference type="PANTHER" id="PTHR30283">
    <property type="entry name" value="PEROXIDE STRESS RESPONSE PROTEIN YAAA"/>
    <property type="match status" value="1"/>
</dbReference>
<dbReference type="AlphaFoldDB" id="A0A3E2VFQ3"/>
<dbReference type="Pfam" id="PF03883">
    <property type="entry name" value="H2O2_YaaD"/>
    <property type="match status" value="1"/>
</dbReference>
<dbReference type="GO" id="GO:0005829">
    <property type="term" value="C:cytosol"/>
    <property type="evidence" value="ECO:0007669"/>
    <property type="project" value="TreeGrafter"/>
</dbReference>
<dbReference type="HAMAP" id="MF_00652">
    <property type="entry name" value="UPF0246"/>
    <property type="match status" value="1"/>
</dbReference>
<dbReference type="Proteomes" id="UP000260025">
    <property type="component" value="Unassembled WGS sequence"/>
</dbReference>
<dbReference type="OrthoDB" id="9777133at2"/>
<comment type="similarity">
    <text evidence="1">Belongs to the UPF0246 family.</text>
</comment>
<evidence type="ECO:0000313" key="2">
    <source>
        <dbReference type="EMBL" id="RGC08998.1"/>
    </source>
</evidence>
<dbReference type="EMBL" id="QVEV01000063">
    <property type="protein sequence ID" value="RGC08998.1"/>
    <property type="molecule type" value="Genomic_DNA"/>
</dbReference>
<dbReference type="InterPro" id="IPR005583">
    <property type="entry name" value="YaaA"/>
</dbReference>
<dbReference type="RefSeq" id="WP_117444942.1">
    <property type="nucleotide sequence ID" value="NZ_JAJFEN010000082.1"/>
</dbReference>